<keyword evidence="2" id="KW-1185">Reference proteome</keyword>
<name>A0ACB9KPF1_BAUVA</name>
<protein>
    <submittedName>
        <fullName evidence="1">Uncharacterized protein</fullName>
    </submittedName>
</protein>
<dbReference type="Proteomes" id="UP000828941">
    <property type="component" value="Chromosome 13"/>
</dbReference>
<evidence type="ECO:0000313" key="2">
    <source>
        <dbReference type="Proteomes" id="UP000828941"/>
    </source>
</evidence>
<evidence type="ECO:0000313" key="1">
    <source>
        <dbReference type="EMBL" id="KAI4299212.1"/>
    </source>
</evidence>
<reference evidence="1 2" key="1">
    <citation type="journal article" date="2022" name="DNA Res.">
        <title>Chromosomal-level genome assembly of the orchid tree Bauhinia variegata (Leguminosae; Cercidoideae) supports the allotetraploid origin hypothesis of Bauhinia.</title>
        <authorList>
            <person name="Zhong Y."/>
            <person name="Chen Y."/>
            <person name="Zheng D."/>
            <person name="Pang J."/>
            <person name="Liu Y."/>
            <person name="Luo S."/>
            <person name="Meng S."/>
            <person name="Qian L."/>
            <person name="Wei D."/>
            <person name="Dai S."/>
            <person name="Zhou R."/>
        </authorList>
    </citation>
    <scope>NUCLEOTIDE SEQUENCE [LARGE SCALE GENOMIC DNA]</scope>
    <source>
        <strain evidence="1">BV-YZ2020</strain>
    </source>
</reference>
<comment type="caution">
    <text evidence="1">The sequence shown here is derived from an EMBL/GenBank/DDBJ whole genome shotgun (WGS) entry which is preliminary data.</text>
</comment>
<organism evidence="1 2">
    <name type="scientific">Bauhinia variegata</name>
    <name type="common">Purple orchid tree</name>
    <name type="synonym">Phanera variegata</name>
    <dbReference type="NCBI Taxonomy" id="167791"/>
    <lineage>
        <taxon>Eukaryota</taxon>
        <taxon>Viridiplantae</taxon>
        <taxon>Streptophyta</taxon>
        <taxon>Embryophyta</taxon>
        <taxon>Tracheophyta</taxon>
        <taxon>Spermatophyta</taxon>
        <taxon>Magnoliopsida</taxon>
        <taxon>eudicotyledons</taxon>
        <taxon>Gunneridae</taxon>
        <taxon>Pentapetalae</taxon>
        <taxon>rosids</taxon>
        <taxon>fabids</taxon>
        <taxon>Fabales</taxon>
        <taxon>Fabaceae</taxon>
        <taxon>Cercidoideae</taxon>
        <taxon>Cercideae</taxon>
        <taxon>Bauhiniinae</taxon>
        <taxon>Bauhinia</taxon>
    </lineage>
</organism>
<accession>A0ACB9KPF1</accession>
<gene>
    <name evidence="1" type="ORF">L6164_032692</name>
</gene>
<dbReference type="EMBL" id="CM039438">
    <property type="protein sequence ID" value="KAI4299212.1"/>
    <property type="molecule type" value="Genomic_DNA"/>
</dbReference>
<sequence>MLSRKIFRQWSPAPMILFALFYLFLITSSQPDESRTLLMLKSALQNSNGDLFRSWTESNSVCNYSGIVCNSNGLVAEIKLANKQLLGTLPFDSICELQSLEKISMGSNFLHGSISEDLRRCTNLQHLDLGGNSFTGVMPDLSPLNKLKYLNLSASGISGAFPWKSLENLTSLTFLSLGDNYLEKSPFPLEVLKLEKLYSLYLTNCSITGKIPLGIGNLTLLENLELSDNQLIGQMPSDIGKLQNLWQLELYDNFLSGKFPDGLGNLTSLVNFDASHNQLEGDLYELRSLKNLVSLQLFENQFSGGIPEELGNFRNLSELSLYSNKLTGHLPQKLGSWGGLEFIDVSDNFLSGSIPPDMCRNSRMTDLLMVNNSFTGSIPENYANCSSLKRLRVNNNNFSGIVPSGIWGLPNLVIIDLSMNQFEGSVTYNIAEAKSLAQLFLFDNQFSGELPLTISEVSSLVSIKLSSNQFSGHIPETIGSLKKLSSLILDKNKFSGTIPESLSSCVSLSEINIAFNSLSREIPASLGSLRNLNSLNLSSNRLSGEIPSTLSSSILSLLDLRYNLLFGPIPQSLSIQAFKEAFDGNPGLCSWNLEGFRSCSSDARSSTRTRTRTTLISCFIAAIMVLLVLLACFISVKLKQHKLEQSLSTNSWDLKQYRVLNFNENEVIHGIKQENLIGRGGSGNVYKVVLKSGKELAVKHIWTSHPGDWRSCRSSTAMLKRSSRSLEYDAEVATLSSIRHVNVVKLYCSITSEDSNLLVYEYLPNGSLWDRLHTCRKTEIGWEIRYEIAIGAGRGLEYLHHGCDRQVIHRDVKSGNILLDEDWKPRIADFGLAKIVQGEGNWTNVIAGTLGYMAPEYAYTSKVTEKNDVYSFGVVLMELVTGKRPIEPEFGENKDIVYWVSSNMRSKEDGIQLVDSTIVEQLKEDAVKVLRIAILCTAKIPASRPSMRMVVQMLEEAEPSYLSNVIVNNDGQN</sequence>
<proteinExistence type="predicted"/>